<comment type="caution">
    <text evidence="4">The sequence shown here is derived from an EMBL/GenBank/DDBJ whole genome shotgun (WGS) entry which is preliminary data.</text>
</comment>
<keyword evidence="1 4" id="KW-0808">Transferase</keyword>
<dbReference type="EC" id="2.4.-.-" evidence="4"/>
<organism evidence="4 5">
    <name type="scientific">Glycomyces luteolus</name>
    <dbReference type="NCBI Taxonomy" id="2670330"/>
    <lineage>
        <taxon>Bacteria</taxon>
        <taxon>Bacillati</taxon>
        <taxon>Actinomycetota</taxon>
        <taxon>Actinomycetes</taxon>
        <taxon>Glycomycetales</taxon>
        <taxon>Glycomycetaceae</taxon>
        <taxon>Glycomyces</taxon>
    </lineage>
</organism>
<dbReference type="InterPro" id="IPR050834">
    <property type="entry name" value="Glycosyltransf_2"/>
</dbReference>
<feature type="domain" description="Galactosyltransferase C-terminal" evidence="3">
    <location>
        <begin position="205"/>
        <end position="247"/>
    </location>
</feature>
<evidence type="ECO:0000313" key="4">
    <source>
        <dbReference type="EMBL" id="MDA1361827.1"/>
    </source>
</evidence>
<dbReference type="EMBL" id="JAPZVP010000017">
    <property type="protein sequence ID" value="MDA1361827.1"/>
    <property type="molecule type" value="Genomic_DNA"/>
</dbReference>
<evidence type="ECO:0000259" key="3">
    <source>
        <dbReference type="Pfam" id="PF02709"/>
    </source>
</evidence>
<evidence type="ECO:0000256" key="1">
    <source>
        <dbReference type="ARBA" id="ARBA00022679"/>
    </source>
</evidence>
<dbReference type="PANTHER" id="PTHR43685:SF3">
    <property type="entry name" value="SLR2126 PROTEIN"/>
    <property type="match status" value="1"/>
</dbReference>
<dbReference type="InterPro" id="IPR027791">
    <property type="entry name" value="Galactosyl_T_C"/>
</dbReference>
<name>A0A9X3SRN4_9ACTN</name>
<proteinExistence type="predicted"/>
<protein>
    <submittedName>
        <fullName evidence="4">Glycosyltransferase</fullName>
        <ecNumber evidence="4">2.4.-.-</ecNumber>
    </submittedName>
</protein>
<dbReference type="Pfam" id="PF00535">
    <property type="entry name" value="Glycos_transf_2"/>
    <property type="match status" value="1"/>
</dbReference>
<dbReference type="InterPro" id="IPR001173">
    <property type="entry name" value="Glyco_trans_2-like"/>
</dbReference>
<dbReference type="Gene3D" id="3.90.550.10">
    <property type="entry name" value="Spore Coat Polysaccharide Biosynthesis Protein SpsA, Chain A"/>
    <property type="match status" value="1"/>
</dbReference>
<gene>
    <name evidence="4" type="ORF">O1R50_19520</name>
</gene>
<evidence type="ECO:0000259" key="2">
    <source>
        <dbReference type="Pfam" id="PF00535"/>
    </source>
</evidence>
<feature type="domain" description="Glycosyltransferase 2-like" evidence="2">
    <location>
        <begin position="8"/>
        <end position="112"/>
    </location>
</feature>
<evidence type="ECO:0000313" key="5">
    <source>
        <dbReference type="Proteomes" id="UP001146067"/>
    </source>
</evidence>
<accession>A0A9X3SRN4</accession>
<dbReference type="GO" id="GO:0016757">
    <property type="term" value="F:glycosyltransferase activity"/>
    <property type="evidence" value="ECO:0007669"/>
    <property type="project" value="UniProtKB-KW"/>
</dbReference>
<dbReference type="InterPro" id="IPR029044">
    <property type="entry name" value="Nucleotide-diphossugar_trans"/>
</dbReference>
<dbReference type="SUPFAM" id="SSF53448">
    <property type="entry name" value="Nucleotide-diphospho-sugar transferases"/>
    <property type="match status" value="1"/>
</dbReference>
<dbReference type="AlphaFoldDB" id="A0A9X3SRN4"/>
<keyword evidence="4" id="KW-0328">Glycosyltransferase</keyword>
<sequence>MANRPSVSLVMATCDKREYLAFTLESLLAQTESRFEVVVCDDGTRGGVADVVAPFANRLDLQVVVQENRGRAAARNAALERVQGDLVVFIDDDRLAAPGFVAAHADAADGGGVIGWKRRALTWWRPGMLPIGEADLMRLAFRVGGTARLREPLRLLEAGELEADAEGALARVDLGEERDNYRQVVEEFGPDLEDFRFGWGLATTANLAVPREAVAAVGGFDEAFTGWGMEDTDLSYRLHRSGLRFTVNAEAVNYHQVHPLADPDPVAAGRIMKAQLMRNLAHFCDRHRSLDAYLFRGYWSNAMSLTEADGLLKRAEADPALLRELETFYMSR</sequence>
<dbReference type="Proteomes" id="UP001146067">
    <property type="component" value="Unassembled WGS sequence"/>
</dbReference>
<dbReference type="PANTHER" id="PTHR43685">
    <property type="entry name" value="GLYCOSYLTRANSFERASE"/>
    <property type="match status" value="1"/>
</dbReference>
<reference evidence="4" key="1">
    <citation type="submission" date="2022-12" db="EMBL/GenBank/DDBJ databases">
        <title>Gycomyces niveus sp.nov.,a novel actinomycete isolated from soil in Shouguan.</title>
        <authorList>
            <person name="Yang X."/>
        </authorList>
    </citation>
    <scope>NUCLEOTIDE SEQUENCE</scope>
    <source>
        <strain evidence="4">NEAU-A15</strain>
    </source>
</reference>
<keyword evidence="5" id="KW-1185">Reference proteome</keyword>
<dbReference type="RefSeq" id="WP_270111861.1">
    <property type="nucleotide sequence ID" value="NZ_JAPZVP010000017.1"/>
</dbReference>
<dbReference type="Pfam" id="PF02709">
    <property type="entry name" value="Glyco_transf_7C"/>
    <property type="match status" value="1"/>
</dbReference>